<proteinExistence type="predicted"/>
<evidence type="ECO:0000313" key="1">
    <source>
        <dbReference type="EMBL" id="VDO46880.1"/>
    </source>
</evidence>
<reference evidence="1 2" key="2">
    <citation type="submission" date="2018-11" db="EMBL/GenBank/DDBJ databases">
        <authorList>
            <consortium name="Pathogen Informatics"/>
        </authorList>
    </citation>
    <scope>NUCLEOTIDE SEQUENCE [LARGE SCALE GENOMIC DNA]</scope>
</reference>
<dbReference type="Proteomes" id="UP000280834">
    <property type="component" value="Unassembled WGS sequence"/>
</dbReference>
<dbReference type="EMBL" id="UZAG01020481">
    <property type="protein sequence ID" value="VDO46880.1"/>
    <property type="molecule type" value="Genomic_DNA"/>
</dbReference>
<protein>
    <submittedName>
        <fullName evidence="3">Secreted protein</fullName>
    </submittedName>
</protein>
<dbReference type="STRING" id="42155.A0A0R3R718"/>
<reference evidence="3" key="1">
    <citation type="submission" date="2017-02" db="UniProtKB">
        <authorList>
            <consortium name="WormBaseParasite"/>
        </authorList>
    </citation>
    <scope>IDENTIFICATION</scope>
</reference>
<evidence type="ECO:0000313" key="2">
    <source>
        <dbReference type="Proteomes" id="UP000280834"/>
    </source>
</evidence>
<organism evidence="3">
    <name type="scientific">Brugia timori</name>
    <dbReference type="NCBI Taxonomy" id="42155"/>
    <lineage>
        <taxon>Eukaryota</taxon>
        <taxon>Metazoa</taxon>
        <taxon>Ecdysozoa</taxon>
        <taxon>Nematoda</taxon>
        <taxon>Chromadorea</taxon>
        <taxon>Rhabditida</taxon>
        <taxon>Spirurina</taxon>
        <taxon>Spiruromorpha</taxon>
        <taxon>Filarioidea</taxon>
        <taxon>Onchocercidae</taxon>
        <taxon>Brugia</taxon>
    </lineage>
</organism>
<evidence type="ECO:0000313" key="3">
    <source>
        <dbReference type="WBParaSite" id="BTMF_0001581601-mRNA-1"/>
    </source>
</evidence>
<keyword evidence="2" id="KW-1185">Reference proteome</keyword>
<dbReference type="WBParaSite" id="BTMF_0001581601-mRNA-1">
    <property type="protein sequence ID" value="BTMF_0001581601-mRNA-1"/>
    <property type="gene ID" value="BTMF_0001581601"/>
</dbReference>
<name>A0A0R3R718_9BILA</name>
<accession>A0A0R3R718</accession>
<sequence>MQENEKQKEEERAMLLFILVTTGVWTSLQAALTEFSGFHCMMRHSMRMNRIVHGKPQETSPPFEFHFMDAKGREARYYEPGKIYTIRLIGFAHFRGLLLQGRLANENGFLLGSLKGGRFIENESWETFGIRI</sequence>
<gene>
    <name evidence="1" type="ORF">BTMF_LOCUS13804</name>
</gene>
<dbReference type="AlphaFoldDB" id="A0A0R3R718"/>